<reference evidence="3" key="1">
    <citation type="submission" date="2022-03" db="EMBL/GenBank/DDBJ databases">
        <authorList>
            <person name="Martin C."/>
        </authorList>
    </citation>
    <scope>NUCLEOTIDE SEQUENCE</scope>
</reference>
<dbReference type="Gene3D" id="2.170.140.10">
    <property type="entry name" value="Chitin binding domain"/>
    <property type="match status" value="1"/>
</dbReference>
<comment type="caution">
    <text evidence="3">The sequence shown here is derived from an EMBL/GenBank/DDBJ whole genome shotgun (WGS) entry which is preliminary data.</text>
</comment>
<gene>
    <name evidence="3" type="ORF">OFUS_LOCUS2637</name>
</gene>
<proteinExistence type="predicted"/>
<feature type="non-terminal residue" evidence="3">
    <location>
        <position position="1"/>
    </location>
</feature>
<dbReference type="PROSITE" id="PS00087">
    <property type="entry name" value="SOD_CU_ZN_1"/>
    <property type="match status" value="1"/>
</dbReference>
<feature type="domain" description="Chitin-binding type-2" evidence="2">
    <location>
        <begin position="116"/>
        <end position="177"/>
    </location>
</feature>
<organism evidence="3 4">
    <name type="scientific">Owenia fusiformis</name>
    <name type="common">Polychaete worm</name>
    <dbReference type="NCBI Taxonomy" id="6347"/>
    <lineage>
        <taxon>Eukaryota</taxon>
        <taxon>Metazoa</taxon>
        <taxon>Spiralia</taxon>
        <taxon>Lophotrochozoa</taxon>
        <taxon>Annelida</taxon>
        <taxon>Polychaeta</taxon>
        <taxon>Sedentaria</taxon>
        <taxon>Canalipalpata</taxon>
        <taxon>Sabellida</taxon>
        <taxon>Oweniida</taxon>
        <taxon>Oweniidae</taxon>
        <taxon>Owenia</taxon>
    </lineage>
</organism>
<sequence>MNSKENVSIVIAAIITIACAGTIDHVVWGASADGQTGRMASKIFVEQDPYTEETVFDVYENGVNGFDYPDDLSIESEEMIDAGGYPMELSEEIEGEHYEVEKPDQVEERKTVENVNPVCPGYFRDLNDCRSYFICDHFGKSVRMNCPGGLWWSPIILTCVSPENEVFSNDSYAKCVVPEITESADPVADSPPTHPNEPTVASSQNSYEDGYAKGYVYATCTVRPNEVPPAGETQLIKGTVDFRQMAAGGKTEIKVSLQGFDTTDANIYHGFHVHGTGDLSNGCQSTGGHYNPFSKTHGAPSDSERHVGDLGNIMEDNVGLVQTTITDSQVSIVGTYSIYGRAIVVHQKRDDLGRGGDAGSKATGNAGGRLA</sequence>
<dbReference type="GO" id="GO:0005507">
    <property type="term" value="F:copper ion binding"/>
    <property type="evidence" value="ECO:0007669"/>
    <property type="project" value="InterPro"/>
</dbReference>
<dbReference type="Pfam" id="PF01607">
    <property type="entry name" value="CBM_14"/>
    <property type="match status" value="1"/>
</dbReference>
<dbReference type="PRINTS" id="PR00068">
    <property type="entry name" value="CUZNDISMTASE"/>
</dbReference>
<dbReference type="GO" id="GO:0008061">
    <property type="term" value="F:chitin binding"/>
    <property type="evidence" value="ECO:0007669"/>
    <property type="project" value="InterPro"/>
</dbReference>
<evidence type="ECO:0000313" key="4">
    <source>
        <dbReference type="Proteomes" id="UP000749559"/>
    </source>
</evidence>
<dbReference type="InterPro" id="IPR002557">
    <property type="entry name" value="Chitin-bd_dom"/>
</dbReference>
<dbReference type="InterPro" id="IPR001424">
    <property type="entry name" value="SOD_Cu_Zn_dom"/>
</dbReference>
<dbReference type="CDD" id="cd00305">
    <property type="entry name" value="Cu-Zn_Superoxide_Dismutase"/>
    <property type="match status" value="1"/>
</dbReference>
<dbReference type="OrthoDB" id="2015551at2759"/>
<dbReference type="AlphaFoldDB" id="A0A8S4N2K9"/>
<dbReference type="InterPro" id="IPR024134">
    <property type="entry name" value="SOD_Cu/Zn_/chaperone"/>
</dbReference>
<dbReference type="PROSITE" id="PS50940">
    <property type="entry name" value="CHIT_BIND_II"/>
    <property type="match status" value="1"/>
</dbReference>
<accession>A0A8S4N2K9</accession>
<dbReference type="GO" id="GO:0005576">
    <property type="term" value="C:extracellular region"/>
    <property type="evidence" value="ECO:0007669"/>
    <property type="project" value="InterPro"/>
</dbReference>
<dbReference type="Gene3D" id="2.60.40.200">
    <property type="entry name" value="Superoxide dismutase, copper/zinc binding domain"/>
    <property type="match status" value="1"/>
</dbReference>
<protein>
    <recommendedName>
        <fullName evidence="2">Chitin-binding type-2 domain-containing protein</fullName>
    </recommendedName>
</protein>
<dbReference type="SUPFAM" id="SSF49329">
    <property type="entry name" value="Cu,Zn superoxide dismutase-like"/>
    <property type="match status" value="1"/>
</dbReference>
<evidence type="ECO:0000259" key="2">
    <source>
        <dbReference type="PROSITE" id="PS50940"/>
    </source>
</evidence>
<evidence type="ECO:0000313" key="3">
    <source>
        <dbReference type="EMBL" id="CAH1775316.1"/>
    </source>
</evidence>
<dbReference type="SUPFAM" id="SSF57625">
    <property type="entry name" value="Invertebrate chitin-binding proteins"/>
    <property type="match status" value="1"/>
</dbReference>
<dbReference type="InterPro" id="IPR036423">
    <property type="entry name" value="SOD-like_Cu/Zn_dom_sf"/>
</dbReference>
<feature type="region of interest" description="Disordered" evidence="1">
    <location>
        <begin position="183"/>
        <end position="206"/>
    </location>
</feature>
<dbReference type="GO" id="GO:0006801">
    <property type="term" value="P:superoxide metabolic process"/>
    <property type="evidence" value="ECO:0007669"/>
    <property type="project" value="InterPro"/>
</dbReference>
<feature type="region of interest" description="Disordered" evidence="1">
    <location>
        <begin position="351"/>
        <end position="371"/>
    </location>
</feature>
<dbReference type="Proteomes" id="UP000749559">
    <property type="component" value="Unassembled WGS sequence"/>
</dbReference>
<name>A0A8S4N2K9_OWEFU</name>
<dbReference type="InterPro" id="IPR036508">
    <property type="entry name" value="Chitin-bd_dom_sf"/>
</dbReference>
<keyword evidence="4" id="KW-1185">Reference proteome</keyword>
<evidence type="ECO:0000256" key="1">
    <source>
        <dbReference type="SAM" id="MobiDB-lite"/>
    </source>
</evidence>
<dbReference type="InterPro" id="IPR018152">
    <property type="entry name" value="SOD_Cu/Zn_BS"/>
</dbReference>
<dbReference type="PROSITE" id="PS51257">
    <property type="entry name" value="PROKAR_LIPOPROTEIN"/>
    <property type="match status" value="1"/>
</dbReference>
<dbReference type="Pfam" id="PF00080">
    <property type="entry name" value="Sod_Cu"/>
    <property type="match status" value="1"/>
</dbReference>
<dbReference type="PANTHER" id="PTHR10003">
    <property type="entry name" value="SUPEROXIDE DISMUTASE CU-ZN -RELATED"/>
    <property type="match status" value="1"/>
</dbReference>
<dbReference type="SMART" id="SM00494">
    <property type="entry name" value="ChtBD2"/>
    <property type="match status" value="1"/>
</dbReference>
<dbReference type="EMBL" id="CAIIXF020000001">
    <property type="protein sequence ID" value="CAH1775316.1"/>
    <property type="molecule type" value="Genomic_DNA"/>
</dbReference>